<dbReference type="GO" id="GO:0006665">
    <property type="term" value="P:sphingolipid metabolic process"/>
    <property type="evidence" value="ECO:0007669"/>
    <property type="project" value="UniProtKB-KW"/>
</dbReference>
<evidence type="ECO:0000256" key="8">
    <source>
        <dbReference type="ARBA" id="ARBA00022692"/>
    </source>
</evidence>
<evidence type="ECO:0000256" key="3">
    <source>
        <dbReference type="ARBA" id="ARBA00004991"/>
    </source>
</evidence>
<dbReference type="Pfam" id="PF02353">
    <property type="entry name" value="CMAS"/>
    <property type="match status" value="1"/>
</dbReference>
<evidence type="ECO:0000256" key="12">
    <source>
        <dbReference type="ARBA" id="ARBA00023136"/>
    </source>
</evidence>
<evidence type="ECO:0000313" key="16">
    <source>
        <dbReference type="EnsemblProtists" id="EKX34704"/>
    </source>
</evidence>
<dbReference type="SUPFAM" id="SSF53335">
    <property type="entry name" value="S-adenosyl-L-methionine-dependent methyltransferases"/>
    <property type="match status" value="1"/>
</dbReference>
<keyword evidence="11" id="KW-0443">Lipid metabolism</keyword>
<dbReference type="Gene3D" id="3.40.50.150">
    <property type="entry name" value="Vaccinia Virus protein VP39"/>
    <property type="match status" value="1"/>
</dbReference>
<dbReference type="GeneID" id="17291443"/>
<dbReference type="Proteomes" id="UP000011087">
    <property type="component" value="Unassembled WGS sequence"/>
</dbReference>
<evidence type="ECO:0000256" key="6">
    <source>
        <dbReference type="ARBA" id="ARBA00022679"/>
    </source>
</evidence>
<dbReference type="GO" id="GO:0016020">
    <property type="term" value="C:membrane"/>
    <property type="evidence" value="ECO:0007669"/>
    <property type="project" value="UniProtKB-SubCell"/>
</dbReference>
<dbReference type="CDD" id="cd02440">
    <property type="entry name" value="AdoMet_MTases"/>
    <property type="match status" value="1"/>
</dbReference>
<evidence type="ECO:0000256" key="7">
    <source>
        <dbReference type="ARBA" id="ARBA00022691"/>
    </source>
</evidence>
<dbReference type="PaxDb" id="55529-EKX34704"/>
<dbReference type="EMBL" id="JH993104">
    <property type="protein sequence ID" value="EKX34704.1"/>
    <property type="molecule type" value="Genomic_DNA"/>
</dbReference>
<feature type="transmembrane region" description="Helical" evidence="14">
    <location>
        <begin position="21"/>
        <end position="40"/>
    </location>
</feature>
<keyword evidence="17" id="KW-1185">Reference proteome</keyword>
<dbReference type="HOGENOM" id="CLU_026434_5_1_1"/>
<dbReference type="GO" id="GO:0032259">
    <property type="term" value="P:methylation"/>
    <property type="evidence" value="ECO:0007669"/>
    <property type="project" value="UniProtKB-KW"/>
</dbReference>
<dbReference type="AlphaFoldDB" id="L1IFL6"/>
<evidence type="ECO:0000313" key="15">
    <source>
        <dbReference type="EMBL" id="EKX34704.1"/>
    </source>
</evidence>
<gene>
    <name evidence="15" type="ORF">GUITHDRAFT_97996</name>
</gene>
<dbReference type="EC" id="2.1.1.317" evidence="13"/>
<keyword evidence="9" id="KW-0746">Sphingolipid metabolism</keyword>
<evidence type="ECO:0000256" key="1">
    <source>
        <dbReference type="ARBA" id="ARBA00004141"/>
    </source>
</evidence>
<evidence type="ECO:0000313" key="17">
    <source>
        <dbReference type="Proteomes" id="UP000011087"/>
    </source>
</evidence>
<evidence type="ECO:0000256" key="2">
    <source>
        <dbReference type="ARBA" id="ARBA00004760"/>
    </source>
</evidence>
<proteinExistence type="predicted"/>
<keyword evidence="12 14" id="KW-0472">Membrane</keyword>
<evidence type="ECO:0000256" key="5">
    <source>
        <dbReference type="ARBA" id="ARBA00022603"/>
    </source>
</evidence>
<reference evidence="17" key="2">
    <citation type="submission" date="2012-11" db="EMBL/GenBank/DDBJ databases">
        <authorList>
            <person name="Kuo A."/>
            <person name="Curtis B.A."/>
            <person name="Tanifuji G."/>
            <person name="Burki F."/>
            <person name="Gruber A."/>
            <person name="Irimia M."/>
            <person name="Maruyama S."/>
            <person name="Arias M.C."/>
            <person name="Ball S.G."/>
            <person name="Gile G.H."/>
            <person name="Hirakawa Y."/>
            <person name="Hopkins J.F."/>
            <person name="Rensing S.A."/>
            <person name="Schmutz J."/>
            <person name="Symeonidi A."/>
            <person name="Elias M."/>
            <person name="Eveleigh R.J."/>
            <person name="Herman E.K."/>
            <person name="Klute M.J."/>
            <person name="Nakayama T."/>
            <person name="Obornik M."/>
            <person name="Reyes-Prieto A."/>
            <person name="Armbrust E.V."/>
            <person name="Aves S.J."/>
            <person name="Beiko R.G."/>
            <person name="Coutinho P."/>
            <person name="Dacks J.B."/>
            <person name="Durnford D.G."/>
            <person name="Fast N.M."/>
            <person name="Green B.R."/>
            <person name="Grisdale C."/>
            <person name="Hempe F."/>
            <person name="Henrissat B."/>
            <person name="Hoppner M.P."/>
            <person name="Ishida K.-I."/>
            <person name="Kim E."/>
            <person name="Koreny L."/>
            <person name="Kroth P.G."/>
            <person name="Liu Y."/>
            <person name="Malik S.-B."/>
            <person name="Maier U.G."/>
            <person name="McRose D."/>
            <person name="Mock T."/>
            <person name="Neilson J.A."/>
            <person name="Onodera N.T."/>
            <person name="Poole A.M."/>
            <person name="Pritham E.J."/>
            <person name="Richards T.A."/>
            <person name="Rocap G."/>
            <person name="Roy S.W."/>
            <person name="Sarai C."/>
            <person name="Schaack S."/>
            <person name="Shirato S."/>
            <person name="Slamovits C.H."/>
            <person name="Spencer D.F."/>
            <person name="Suzuki S."/>
            <person name="Worden A.Z."/>
            <person name="Zauner S."/>
            <person name="Barry K."/>
            <person name="Bell C."/>
            <person name="Bharti A.K."/>
            <person name="Crow J.A."/>
            <person name="Grimwood J."/>
            <person name="Kramer R."/>
            <person name="Lindquist E."/>
            <person name="Lucas S."/>
            <person name="Salamov A."/>
            <person name="McFadden G.I."/>
            <person name="Lane C.E."/>
            <person name="Keeling P.J."/>
            <person name="Gray M.W."/>
            <person name="Grigoriev I.V."/>
            <person name="Archibald J.M."/>
        </authorList>
    </citation>
    <scope>NUCLEOTIDE SEQUENCE</scope>
    <source>
        <strain evidence="17">CCMP2712</strain>
    </source>
</reference>
<keyword evidence="7" id="KW-0949">S-adenosyl-L-methionine</keyword>
<evidence type="ECO:0000256" key="13">
    <source>
        <dbReference type="ARBA" id="ARBA00039020"/>
    </source>
</evidence>
<keyword evidence="10 14" id="KW-1133">Transmembrane helix</keyword>
<dbReference type="InterPro" id="IPR029063">
    <property type="entry name" value="SAM-dependent_MTases_sf"/>
</dbReference>
<evidence type="ECO:0000256" key="9">
    <source>
        <dbReference type="ARBA" id="ARBA00022919"/>
    </source>
</evidence>
<keyword evidence="8 14" id="KW-0812">Transmembrane</keyword>
<reference evidence="15 17" key="1">
    <citation type="journal article" date="2012" name="Nature">
        <title>Algal genomes reveal evolutionary mosaicism and the fate of nucleomorphs.</title>
        <authorList>
            <consortium name="DOE Joint Genome Institute"/>
            <person name="Curtis B.A."/>
            <person name="Tanifuji G."/>
            <person name="Burki F."/>
            <person name="Gruber A."/>
            <person name="Irimia M."/>
            <person name="Maruyama S."/>
            <person name="Arias M.C."/>
            <person name="Ball S.G."/>
            <person name="Gile G.H."/>
            <person name="Hirakawa Y."/>
            <person name="Hopkins J.F."/>
            <person name="Kuo A."/>
            <person name="Rensing S.A."/>
            <person name="Schmutz J."/>
            <person name="Symeonidi A."/>
            <person name="Elias M."/>
            <person name="Eveleigh R.J."/>
            <person name="Herman E.K."/>
            <person name="Klute M.J."/>
            <person name="Nakayama T."/>
            <person name="Obornik M."/>
            <person name="Reyes-Prieto A."/>
            <person name="Armbrust E.V."/>
            <person name="Aves S.J."/>
            <person name="Beiko R.G."/>
            <person name="Coutinho P."/>
            <person name="Dacks J.B."/>
            <person name="Durnford D.G."/>
            <person name="Fast N.M."/>
            <person name="Green B.R."/>
            <person name="Grisdale C.J."/>
            <person name="Hempel F."/>
            <person name="Henrissat B."/>
            <person name="Hoppner M.P."/>
            <person name="Ishida K."/>
            <person name="Kim E."/>
            <person name="Koreny L."/>
            <person name="Kroth P.G."/>
            <person name="Liu Y."/>
            <person name="Malik S.B."/>
            <person name="Maier U.G."/>
            <person name="McRose D."/>
            <person name="Mock T."/>
            <person name="Neilson J.A."/>
            <person name="Onodera N.T."/>
            <person name="Poole A.M."/>
            <person name="Pritham E.J."/>
            <person name="Richards T.A."/>
            <person name="Rocap G."/>
            <person name="Roy S.W."/>
            <person name="Sarai C."/>
            <person name="Schaack S."/>
            <person name="Shirato S."/>
            <person name="Slamovits C.H."/>
            <person name="Spencer D.F."/>
            <person name="Suzuki S."/>
            <person name="Worden A.Z."/>
            <person name="Zauner S."/>
            <person name="Barry K."/>
            <person name="Bell C."/>
            <person name="Bharti A.K."/>
            <person name="Crow J.A."/>
            <person name="Grimwood J."/>
            <person name="Kramer R."/>
            <person name="Lindquist E."/>
            <person name="Lucas S."/>
            <person name="Salamov A."/>
            <person name="McFadden G.I."/>
            <person name="Lane C.E."/>
            <person name="Keeling P.J."/>
            <person name="Gray M.W."/>
            <person name="Grigoriev I.V."/>
            <person name="Archibald J.M."/>
        </authorList>
    </citation>
    <scope>NUCLEOTIDE SEQUENCE</scope>
    <source>
        <strain evidence="15 17">CCMP2712</strain>
    </source>
</reference>
<evidence type="ECO:0000256" key="14">
    <source>
        <dbReference type="SAM" id="Phobius"/>
    </source>
</evidence>
<comment type="subcellular location">
    <subcellularLocation>
        <location evidence="1">Membrane</location>
        <topology evidence="1">Multi-pass membrane protein</topology>
    </subcellularLocation>
</comment>
<dbReference type="KEGG" id="gtt:GUITHDRAFT_97996"/>
<dbReference type="OMA" id="GFKTWLF"/>
<evidence type="ECO:0000256" key="10">
    <source>
        <dbReference type="ARBA" id="ARBA00022989"/>
    </source>
</evidence>
<dbReference type="STRING" id="905079.L1IFL6"/>
<keyword evidence="5" id="KW-0489">Methyltransferase</keyword>
<accession>L1IFL6</accession>
<sequence>MEKLRIGIAMSTRWTDPPMMLMGIIPYAGTMIGVTAYKAVQLFNYAAASNFSTSILQGEELNKTAMLLAGVLGPYVITRFLWDVVYHGVGTEKGVDTSKFLTFKKESLANYYKHRKIPMCELYEMYIEGLFDWNESCEGGDCYKILQYHRHEFANYKVTWRQIWWLISQFLPWWMTGSGLGRGSSSGKSVKETHKEIDEHYNKGNDVFSSMLGRAMVYTCGVFHKVPSFASDGYNGDYAKSAADGTLEEAQFNKLNMICDKLMLQKGETLLDIGCGWGTLCRHAVKHYGAKATGVTLSSEGKKYCDYASKETGVPTEIHCCDYREIPGGQKFDKIASIEMAEHVGIANFVDPFLVSVRKMLAKKDSKFLLQVSGLRQGPSWEDVAWGLFMSKYIFPGADASTPLNWYVKQCELAGFEVHSVETIGRHYSHTLHKWYDNWMSHKTDILLGKIDAISEHTKGKHLFRLQEFFLAWSVIAAGQSSATCYQILCHPNTYDYPRDQWVDPSCVSGPNLVGVSLNNGKSPMQQVNEKTKTKGLEGIEMITPPIKWNK</sequence>
<dbReference type="PANTHER" id="PTHR45197">
    <property type="entry name" value="SYNTHASE, PUTATIVE (AFU_ORTHOLOGUE AFUA_7G04190)-RELATED"/>
    <property type="match status" value="1"/>
</dbReference>
<evidence type="ECO:0000256" key="4">
    <source>
        <dbReference type="ARBA" id="ARBA00022516"/>
    </source>
</evidence>
<keyword evidence="4" id="KW-0444">Lipid biosynthesis</keyword>
<keyword evidence="6" id="KW-0808">Transferase</keyword>
<dbReference type="eggNOG" id="ENOG502QS47">
    <property type="taxonomic scope" value="Eukaryota"/>
</dbReference>
<dbReference type="EnsemblProtists" id="EKX34704">
    <property type="protein sequence ID" value="EKX34704"/>
    <property type="gene ID" value="GUITHDRAFT_97996"/>
</dbReference>
<comment type="pathway">
    <text evidence="3">Sphingolipid metabolism.</text>
</comment>
<name>L1IFL6_GUITC</name>
<dbReference type="GO" id="GO:0008168">
    <property type="term" value="F:methyltransferase activity"/>
    <property type="evidence" value="ECO:0007669"/>
    <property type="project" value="UniProtKB-KW"/>
</dbReference>
<reference evidence="16" key="3">
    <citation type="submission" date="2015-06" db="UniProtKB">
        <authorList>
            <consortium name="EnsemblProtists"/>
        </authorList>
    </citation>
    <scope>IDENTIFICATION</scope>
</reference>
<evidence type="ECO:0000256" key="11">
    <source>
        <dbReference type="ARBA" id="ARBA00023098"/>
    </source>
</evidence>
<dbReference type="PANTHER" id="PTHR45197:SF1">
    <property type="entry name" value="SPHINGOLIPID C9-METHYLTRANSFERASE A-RELATED"/>
    <property type="match status" value="1"/>
</dbReference>
<comment type="pathway">
    <text evidence="2">Lipid metabolism; sphingolipid metabolism.</text>
</comment>
<dbReference type="OrthoDB" id="412182at2759"/>
<protein>
    <recommendedName>
        <fullName evidence="13">sphingolipid C(9)-methyltransferase</fullName>
        <ecNumber evidence="13">2.1.1.317</ecNumber>
    </recommendedName>
</protein>
<dbReference type="InterPro" id="IPR052290">
    <property type="entry name" value="Sphingo_C9-MT"/>
</dbReference>
<dbReference type="RefSeq" id="XP_005821684.1">
    <property type="nucleotide sequence ID" value="XM_005821627.1"/>
</dbReference>
<organism evidence="15">
    <name type="scientific">Guillardia theta (strain CCMP2712)</name>
    <name type="common">Cryptophyte</name>
    <dbReference type="NCBI Taxonomy" id="905079"/>
    <lineage>
        <taxon>Eukaryota</taxon>
        <taxon>Cryptophyceae</taxon>
        <taxon>Pyrenomonadales</taxon>
        <taxon>Geminigeraceae</taxon>
        <taxon>Guillardia</taxon>
    </lineage>
</organism>